<sequence length="222" mass="24657">MTTTAPLKSYGPVQFPTRSGLHLWQFERGQRLGLIPGPDVDGGRWSAAVFDDTVANIDAIKQATGTLPDVGAARAEEYLAGRYSMTVHSGTAAELARRGHLPIRGEYHDRPLYCGLTLETFRAADRRKVERASAAGRLYMRDAAAKVLGVRESDFDHLVRAGMLSHSEVVEGWHHTQVRLYRQADLDRVLRSRRIDWPAVRATPRGHRSPLAALPTRQAVGR</sequence>
<evidence type="ECO:0000313" key="2">
    <source>
        <dbReference type="Proteomes" id="UP001139384"/>
    </source>
</evidence>
<dbReference type="EMBL" id="JAKEIP010000005">
    <property type="protein sequence ID" value="MCF1592399.1"/>
    <property type="molecule type" value="Genomic_DNA"/>
</dbReference>
<reference evidence="1" key="1">
    <citation type="submission" date="2022-01" db="EMBL/GenBank/DDBJ databases">
        <title>Draft Genome Sequences of Seven Type Strains of the Genus Streptomyces.</title>
        <authorList>
            <person name="Aziz S."/>
            <person name="Coretto E."/>
            <person name="Chronakova A."/>
            <person name="Sproer C."/>
            <person name="Huber K."/>
            <person name="Nouioui I."/>
            <person name="Gross H."/>
        </authorList>
    </citation>
    <scope>NUCLEOTIDE SEQUENCE</scope>
    <source>
        <strain evidence="1">DSM 103493</strain>
    </source>
</reference>
<dbReference type="Proteomes" id="UP001139384">
    <property type="component" value="Unassembled WGS sequence"/>
</dbReference>
<gene>
    <name evidence="1" type="ORF">L0P92_02290</name>
</gene>
<dbReference type="AlphaFoldDB" id="A0A9X1PTS1"/>
<accession>A0A9X1PTS1</accession>
<dbReference type="RefSeq" id="WP_234760712.1">
    <property type="nucleotide sequence ID" value="NZ_JAKEIP010000005.1"/>
</dbReference>
<keyword evidence="2" id="KW-1185">Reference proteome</keyword>
<evidence type="ECO:0000313" key="1">
    <source>
        <dbReference type="EMBL" id="MCF1592399.1"/>
    </source>
</evidence>
<organism evidence="1 2">
    <name type="scientific">Streptomyces muensis</name>
    <dbReference type="NCBI Taxonomy" id="1077944"/>
    <lineage>
        <taxon>Bacteria</taxon>
        <taxon>Bacillati</taxon>
        <taxon>Actinomycetota</taxon>
        <taxon>Actinomycetes</taxon>
        <taxon>Kitasatosporales</taxon>
        <taxon>Streptomycetaceae</taxon>
        <taxon>Streptomyces</taxon>
    </lineage>
</organism>
<name>A0A9X1PTS1_STRM4</name>
<protein>
    <submittedName>
        <fullName evidence="1">Uncharacterized protein</fullName>
    </submittedName>
</protein>
<proteinExistence type="predicted"/>
<comment type="caution">
    <text evidence="1">The sequence shown here is derived from an EMBL/GenBank/DDBJ whole genome shotgun (WGS) entry which is preliminary data.</text>
</comment>